<evidence type="ECO:0000256" key="11">
    <source>
        <dbReference type="ARBA" id="ARBA00023136"/>
    </source>
</evidence>
<dbReference type="Pfam" id="PF06212">
    <property type="entry name" value="GRIM-19"/>
    <property type="match status" value="1"/>
</dbReference>
<keyword evidence="6 14" id="KW-0812">Transmembrane</keyword>
<comment type="similarity">
    <text evidence="2 14">Belongs to the complex I NDUFA13 subunit family.</text>
</comment>
<keyword evidence="11 14" id="KW-0472">Membrane</keyword>
<evidence type="ECO:0000256" key="12">
    <source>
        <dbReference type="ARBA" id="ARBA00045908"/>
    </source>
</evidence>
<dbReference type="CTD" id="31578"/>
<keyword evidence="9 14" id="KW-1133">Transmembrane helix</keyword>
<dbReference type="InParanoid" id="A0A6P9AHP4"/>
<dbReference type="KEGG" id="tpal:117654395"/>
<keyword evidence="4 14" id="KW-0813">Transport</keyword>
<dbReference type="OrthoDB" id="3308at2759"/>
<evidence type="ECO:0000256" key="2">
    <source>
        <dbReference type="ARBA" id="ARBA00007312"/>
    </source>
</evidence>
<evidence type="ECO:0000256" key="4">
    <source>
        <dbReference type="ARBA" id="ARBA00022448"/>
    </source>
</evidence>
<dbReference type="InterPro" id="IPR009346">
    <property type="entry name" value="GRIM-19"/>
</dbReference>
<sequence>MSSVARLQDLPPPGGFGKIHYEKVPHKSFFNGKWIAITFGISYALGIAGYLASVNIIKRQRIETQSARNAIQPFLLAERDRQLLLQMRKNRDAEAELMKDVEGWEVGTLFGTPVYNTVGENEWIGYRPNSYYAHADPDRRLDYEGFSLYV</sequence>
<dbReference type="GO" id="GO:0045271">
    <property type="term" value="C:respiratory chain complex I"/>
    <property type="evidence" value="ECO:0007669"/>
    <property type="project" value="UniProtKB-UniRule"/>
</dbReference>
<evidence type="ECO:0000256" key="1">
    <source>
        <dbReference type="ARBA" id="ARBA00004298"/>
    </source>
</evidence>
<evidence type="ECO:0000256" key="9">
    <source>
        <dbReference type="ARBA" id="ARBA00022989"/>
    </source>
</evidence>
<keyword evidence="10 14" id="KW-0496">Mitochondrion</keyword>
<evidence type="ECO:0000256" key="7">
    <source>
        <dbReference type="ARBA" id="ARBA00022792"/>
    </source>
</evidence>
<evidence type="ECO:0000256" key="14">
    <source>
        <dbReference type="RuleBase" id="RU368034"/>
    </source>
</evidence>
<accession>A0A6P9AHP4</accession>
<keyword evidence="5 14" id="KW-0679">Respiratory chain</keyword>
<evidence type="ECO:0000256" key="10">
    <source>
        <dbReference type="ARBA" id="ARBA00023128"/>
    </source>
</evidence>
<evidence type="ECO:0000313" key="16">
    <source>
        <dbReference type="RefSeq" id="XP_034256894.1"/>
    </source>
</evidence>
<comment type="subunit">
    <text evidence="13">Complex I is composed of 45 different subunits. Interacts with CARD15, but not with CARD4. Interacts with STAT3, but not with STAT1, STAT2 and STAT5A. Interacts with OLFM4.</text>
</comment>
<name>A0A6P9AHP4_THRPL</name>
<gene>
    <name evidence="16" type="primary">LOC117654395</name>
</gene>
<dbReference type="AlphaFoldDB" id="A0A6P9AHP4"/>
<dbReference type="RefSeq" id="XP_034256894.1">
    <property type="nucleotide sequence ID" value="XM_034401003.1"/>
</dbReference>
<keyword evidence="8 14" id="KW-0249">Electron transport</keyword>
<keyword evidence="15" id="KW-1185">Reference proteome</keyword>
<evidence type="ECO:0000256" key="3">
    <source>
        <dbReference type="ARBA" id="ARBA00018192"/>
    </source>
</evidence>
<reference evidence="16" key="1">
    <citation type="submission" date="2025-08" db="UniProtKB">
        <authorList>
            <consortium name="RefSeq"/>
        </authorList>
    </citation>
    <scope>IDENTIFICATION</scope>
    <source>
        <tissue evidence="16">Total insect</tissue>
    </source>
</reference>
<dbReference type="Proteomes" id="UP000515158">
    <property type="component" value="Unplaced"/>
</dbReference>
<feature type="transmembrane region" description="Helical" evidence="14">
    <location>
        <begin position="34"/>
        <end position="57"/>
    </location>
</feature>
<comment type="function">
    <text evidence="12">Accessory subunit of the mitochondrial membrane respiratory chain NADH dehydrogenase (Complex I), that is believed not to be involved in catalysis. Complex I functions in the transfer of electrons from NADH to the respiratory chain. The immediate electron acceptor for the enzyme is believed to be ubiquinone. Involved in the interferon/all-trans-retinoic acid (IFN/RA) induced cell death. This apoptotic activity is inhibited by interaction with viral IRF1. Prevents the transactivation of STAT3 target genes. May play a role in CARD15-mediated innate mucosal responses and serve to regulate intestinal epithelial cell responses to microbes.</text>
</comment>
<evidence type="ECO:0000256" key="6">
    <source>
        <dbReference type="ARBA" id="ARBA00022692"/>
    </source>
</evidence>
<comment type="function">
    <text evidence="14">Complex I functions in the transfer of electrons from NADH to the respiratory chain. Accessory subunit of the mitochondrial membrane respiratory chain NADH dehydrogenase (Complex I), that is believed not to be involved in catalysis.</text>
</comment>
<evidence type="ECO:0000256" key="13">
    <source>
        <dbReference type="ARBA" id="ARBA00046797"/>
    </source>
</evidence>
<dbReference type="PANTHER" id="PTHR12966">
    <property type="entry name" value="NADH DEHYDROGENASE UBIQUINONE 1 ALPHA SUBCOMPLEX SUBUNIT 13"/>
    <property type="match status" value="1"/>
</dbReference>
<keyword evidence="7 14" id="KW-0999">Mitochondrion inner membrane</keyword>
<evidence type="ECO:0000256" key="8">
    <source>
        <dbReference type="ARBA" id="ARBA00022982"/>
    </source>
</evidence>
<dbReference type="PANTHER" id="PTHR12966:SF0">
    <property type="entry name" value="NADH DEHYDROGENASE [UBIQUINONE] 1 ALPHA SUBCOMPLEX SUBUNIT 13"/>
    <property type="match status" value="1"/>
</dbReference>
<evidence type="ECO:0000256" key="5">
    <source>
        <dbReference type="ARBA" id="ARBA00022660"/>
    </source>
</evidence>
<proteinExistence type="inferred from homology"/>
<dbReference type="FunCoup" id="A0A6P9AHP4">
    <property type="interactions" value="854"/>
</dbReference>
<dbReference type="GO" id="GO:0005743">
    <property type="term" value="C:mitochondrial inner membrane"/>
    <property type="evidence" value="ECO:0007669"/>
    <property type="project" value="UniProtKB-SubCell"/>
</dbReference>
<dbReference type="GeneID" id="117654395"/>
<comment type="subcellular location">
    <subcellularLocation>
        <location evidence="1 14">Mitochondrion inner membrane</location>
        <topology evidence="1 14">Single-pass membrane protein</topology>
        <orientation evidence="1 14">Matrix side</orientation>
    </subcellularLocation>
</comment>
<evidence type="ECO:0000313" key="15">
    <source>
        <dbReference type="Proteomes" id="UP000515158"/>
    </source>
</evidence>
<organism evidence="16">
    <name type="scientific">Thrips palmi</name>
    <name type="common">Melon thrips</name>
    <dbReference type="NCBI Taxonomy" id="161013"/>
    <lineage>
        <taxon>Eukaryota</taxon>
        <taxon>Metazoa</taxon>
        <taxon>Ecdysozoa</taxon>
        <taxon>Arthropoda</taxon>
        <taxon>Hexapoda</taxon>
        <taxon>Insecta</taxon>
        <taxon>Pterygota</taxon>
        <taxon>Neoptera</taxon>
        <taxon>Paraneoptera</taxon>
        <taxon>Thysanoptera</taxon>
        <taxon>Terebrantia</taxon>
        <taxon>Thripoidea</taxon>
        <taxon>Thripidae</taxon>
        <taxon>Thrips</taxon>
    </lineage>
</organism>
<protein>
    <recommendedName>
        <fullName evidence="3 14">NADH dehydrogenase [ubiquinone] 1 alpha subcomplex subunit 13</fullName>
    </recommendedName>
</protein>